<feature type="region of interest" description="Disordered" evidence="1">
    <location>
        <begin position="180"/>
        <end position="454"/>
    </location>
</feature>
<dbReference type="RefSeq" id="XP_041290046.1">
    <property type="nucleotide sequence ID" value="XM_041433946.1"/>
</dbReference>
<keyword evidence="3" id="KW-1185">Reference proteome</keyword>
<evidence type="ECO:0000313" key="3">
    <source>
        <dbReference type="Proteomes" id="UP000823399"/>
    </source>
</evidence>
<organism evidence="2 3">
    <name type="scientific">Suillus discolor</name>
    <dbReference type="NCBI Taxonomy" id="1912936"/>
    <lineage>
        <taxon>Eukaryota</taxon>
        <taxon>Fungi</taxon>
        <taxon>Dikarya</taxon>
        <taxon>Basidiomycota</taxon>
        <taxon>Agaricomycotina</taxon>
        <taxon>Agaricomycetes</taxon>
        <taxon>Agaricomycetidae</taxon>
        <taxon>Boletales</taxon>
        <taxon>Suillineae</taxon>
        <taxon>Suillaceae</taxon>
        <taxon>Suillus</taxon>
    </lineage>
</organism>
<protein>
    <submittedName>
        <fullName evidence="2">Uncharacterized protein</fullName>
    </submittedName>
</protein>
<accession>A0A9P7F0V1</accession>
<feature type="compositionally biased region" description="Pro residues" evidence="1">
    <location>
        <begin position="259"/>
        <end position="270"/>
    </location>
</feature>
<dbReference type="AlphaFoldDB" id="A0A9P7F0V1"/>
<feature type="compositionally biased region" description="Pro residues" evidence="1">
    <location>
        <begin position="211"/>
        <end position="226"/>
    </location>
</feature>
<evidence type="ECO:0000313" key="2">
    <source>
        <dbReference type="EMBL" id="KAG2101881.1"/>
    </source>
</evidence>
<feature type="compositionally biased region" description="Low complexity" evidence="1">
    <location>
        <begin position="392"/>
        <end position="417"/>
    </location>
</feature>
<feature type="compositionally biased region" description="Low complexity" evidence="1">
    <location>
        <begin position="430"/>
        <end position="440"/>
    </location>
</feature>
<proteinExistence type="predicted"/>
<feature type="compositionally biased region" description="Pro residues" evidence="1">
    <location>
        <begin position="189"/>
        <end position="202"/>
    </location>
</feature>
<comment type="caution">
    <text evidence="2">The sequence shown here is derived from an EMBL/GenBank/DDBJ whole genome shotgun (WGS) entry which is preliminary data.</text>
</comment>
<feature type="compositionally biased region" description="Acidic residues" evidence="1">
    <location>
        <begin position="310"/>
        <end position="322"/>
    </location>
</feature>
<dbReference type="GeneID" id="64696205"/>
<evidence type="ECO:0000256" key="1">
    <source>
        <dbReference type="SAM" id="MobiDB-lite"/>
    </source>
</evidence>
<gene>
    <name evidence="2" type="ORF">F5147DRAFT_655194</name>
</gene>
<name>A0A9P7F0V1_9AGAM</name>
<dbReference type="Proteomes" id="UP000823399">
    <property type="component" value="Unassembled WGS sequence"/>
</dbReference>
<dbReference type="OrthoDB" id="2693280at2759"/>
<dbReference type="EMBL" id="JABBWM010000049">
    <property type="protein sequence ID" value="KAG2101881.1"/>
    <property type="molecule type" value="Genomic_DNA"/>
</dbReference>
<reference evidence="2" key="1">
    <citation type="journal article" date="2020" name="New Phytol.">
        <title>Comparative genomics reveals dynamic genome evolution in host specialist ectomycorrhizal fungi.</title>
        <authorList>
            <person name="Lofgren L.A."/>
            <person name="Nguyen N.H."/>
            <person name="Vilgalys R."/>
            <person name="Ruytinx J."/>
            <person name="Liao H.L."/>
            <person name="Branco S."/>
            <person name="Kuo A."/>
            <person name="LaButti K."/>
            <person name="Lipzen A."/>
            <person name="Andreopoulos W."/>
            <person name="Pangilinan J."/>
            <person name="Riley R."/>
            <person name="Hundley H."/>
            <person name="Na H."/>
            <person name="Barry K."/>
            <person name="Grigoriev I.V."/>
            <person name="Stajich J.E."/>
            <person name="Kennedy P.G."/>
        </authorList>
    </citation>
    <scope>NUCLEOTIDE SEQUENCE</scope>
    <source>
        <strain evidence="2">FC423</strain>
    </source>
</reference>
<sequence length="494" mass="53768">MPTVRQRVRRSARLQANGRTRPKAMELPPNPSTSRGRGKYRGRGSNPARNQPPKAAGPKIIVHWTRAQDLHCTDTLVTHLTTNPSDARTLFYEGKKTASSSTEDLRKLFRDHHDKFNKTGAGVTLLDKHAAANLHKQVLLEFPWYDQLHPFLFSNPTIGAKIFTSQPGVDHAADYYLLIRPHGGAGPSTNPPGPQLPQPDPQLPQLHPQNSQPPPPDPQPLPPDPQLPLWSPPDTSTQCAPPSIRPGPTGAQHALPSTLHPPPSQHPPPHFSGTGGSPINDPDGDLDNNPHADDNGPFFAPLGNTLGMLDGEDVDMDNDNGMELDSSRRHVISLHSPPRLVGQKRPYAASPSPSPVEKNTFLLPRKPQMPTYHSREAFGSASPGGQVPHKPSSLASSSGISRSHSTPSSTASSSFISTDYHVSPTASQTSLSAKPRSLASSKKKRASAADMEDNLNMLSEDIRSMQTDISECQESRNKRYAIKMNYQAQKKDLQ</sequence>
<feature type="region of interest" description="Disordered" evidence="1">
    <location>
        <begin position="1"/>
        <end position="57"/>
    </location>
</feature>
<feature type="compositionally biased region" description="Basic residues" evidence="1">
    <location>
        <begin position="1"/>
        <end position="12"/>
    </location>
</feature>